<organism evidence="1">
    <name type="scientific">mine drainage metagenome</name>
    <dbReference type="NCBI Taxonomy" id="410659"/>
    <lineage>
        <taxon>unclassified sequences</taxon>
        <taxon>metagenomes</taxon>
        <taxon>ecological metagenomes</taxon>
    </lineage>
</organism>
<evidence type="ECO:0000313" key="1">
    <source>
        <dbReference type="EMBL" id="CBI09153.1"/>
    </source>
</evidence>
<gene>
    <name evidence="1" type="ORF">CARN6_2710</name>
</gene>
<dbReference type="AlphaFoldDB" id="E6QPI2"/>
<name>E6QPI2_9ZZZZ</name>
<protein>
    <submittedName>
        <fullName evidence="1">Uncharacterized protein</fullName>
    </submittedName>
</protein>
<reference evidence="1" key="1">
    <citation type="submission" date="2009-10" db="EMBL/GenBank/DDBJ databases">
        <title>Diversity of trophic interactions inside an arsenic-rich microbial ecosystem.</title>
        <authorList>
            <person name="Bertin P.N."/>
            <person name="Heinrich-Salmeron A."/>
            <person name="Pelletier E."/>
            <person name="Goulhen-Chollet F."/>
            <person name="Arsene-Ploetze F."/>
            <person name="Gallien S."/>
            <person name="Calteau A."/>
            <person name="Vallenet D."/>
            <person name="Casiot C."/>
            <person name="Chane-Woon-Ming B."/>
            <person name="Giloteaux L."/>
            <person name="Barakat M."/>
            <person name="Bonnefoy V."/>
            <person name="Bruneel O."/>
            <person name="Chandler M."/>
            <person name="Cleiss J."/>
            <person name="Duran R."/>
            <person name="Elbaz-Poulichet F."/>
            <person name="Fonknechten N."/>
            <person name="Lauga B."/>
            <person name="Mornico D."/>
            <person name="Ortet P."/>
            <person name="Schaeffer C."/>
            <person name="Siguier P."/>
            <person name="Alexander Thil Smith A."/>
            <person name="Van Dorsselaer A."/>
            <person name="Weissenbach J."/>
            <person name="Medigue C."/>
            <person name="Le Paslier D."/>
        </authorList>
    </citation>
    <scope>NUCLEOTIDE SEQUENCE</scope>
</reference>
<sequence length="144" mass="15189">MSDTASRSGTAAPQMLADALLRTVAGTTVYLQVTGANPDTEQSELGLVANNFTQVALSPAVLRKLSPTWTEGGQSRWEMLVSATSVQQQVSAMSLASAQSLFAMTLSVVMAGQSYLIESIAANEAMGQVYLYRLLVREAGAEAL</sequence>
<comment type="caution">
    <text evidence="1">The sequence shown here is derived from an EMBL/GenBank/DDBJ whole genome shotgun (WGS) entry which is preliminary data.</text>
</comment>
<accession>E6QPI2</accession>
<proteinExistence type="predicted"/>
<dbReference type="EMBL" id="CABQ01000327">
    <property type="protein sequence ID" value="CBI09153.1"/>
    <property type="molecule type" value="Genomic_DNA"/>
</dbReference>